<proteinExistence type="predicted"/>
<comment type="caution">
    <text evidence="1">The sequence shown here is derived from an EMBL/GenBank/DDBJ whole genome shotgun (WGS) entry which is preliminary data.</text>
</comment>
<organism evidence="1">
    <name type="scientific">marine sediment metagenome</name>
    <dbReference type="NCBI Taxonomy" id="412755"/>
    <lineage>
        <taxon>unclassified sequences</taxon>
        <taxon>metagenomes</taxon>
        <taxon>ecological metagenomes</taxon>
    </lineage>
</organism>
<name>A0A0F9W749_9ZZZZ</name>
<dbReference type="AlphaFoldDB" id="A0A0F9W749"/>
<reference evidence="1" key="1">
    <citation type="journal article" date="2015" name="Nature">
        <title>Complex archaea that bridge the gap between prokaryotes and eukaryotes.</title>
        <authorList>
            <person name="Spang A."/>
            <person name="Saw J.H."/>
            <person name="Jorgensen S.L."/>
            <person name="Zaremba-Niedzwiedzka K."/>
            <person name="Martijn J."/>
            <person name="Lind A.E."/>
            <person name="van Eijk R."/>
            <person name="Schleper C."/>
            <person name="Guy L."/>
            <person name="Ettema T.J."/>
        </authorList>
    </citation>
    <scope>NUCLEOTIDE SEQUENCE</scope>
</reference>
<protein>
    <submittedName>
        <fullName evidence="1">Uncharacterized protein</fullName>
    </submittedName>
</protein>
<dbReference type="EMBL" id="LAZR01000213">
    <property type="protein sequence ID" value="KKN81496.1"/>
    <property type="molecule type" value="Genomic_DNA"/>
</dbReference>
<evidence type="ECO:0000313" key="1">
    <source>
        <dbReference type="EMBL" id="KKN81496.1"/>
    </source>
</evidence>
<sequence>MTGVFAKPMVFSPVMATAISIVESAAYDDQMRQARRFIDERTLTNIEYDKIISNCGKISDPPDLGYRILNFLYF</sequence>
<gene>
    <name evidence="1" type="ORF">LCGC14_0317550</name>
</gene>
<accession>A0A0F9W749</accession>